<dbReference type="EMBL" id="HBKQ01005738">
    <property type="protein sequence ID" value="CAE2209250.1"/>
    <property type="molecule type" value="Transcribed_RNA"/>
</dbReference>
<feature type="transmembrane region" description="Helical" evidence="1">
    <location>
        <begin position="87"/>
        <end position="106"/>
    </location>
</feature>
<evidence type="ECO:0008006" key="3">
    <source>
        <dbReference type="Google" id="ProtNLM"/>
    </source>
</evidence>
<feature type="transmembrane region" description="Helical" evidence="1">
    <location>
        <begin position="257"/>
        <end position="278"/>
    </location>
</feature>
<feature type="transmembrane region" description="Helical" evidence="1">
    <location>
        <begin position="290"/>
        <end position="311"/>
    </location>
</feature>
<evidence type="ECO:0000313" key="2">
    <source>
        <dbReference type="EMBL" id="CAE2209250.1"/>
    </source>
</evidence>
<organism evidence="2">
    <name type="scientific">Odontella aurita</name>
    <dbReference type="NCBI Taxonomy" id="265563"/>
    <lineage>
        <taxon>Eukaryota</taxon>
        <taxon>Sar</taxon>
        <taxon>Stramenopiles</taxon>
        <taxon>Ochrophyta</taxon>
        <taxon>Bacillariophyta</taxon>
        <taxon>Mediophyceae</taxon>
        <taxon>Biddulphiophycidae</taxon>
        <taxon>Eupodiscales</taxon>
        <taxon>Odontellaceae</taxon>
        <taxon>Odontella</taxon>
    </lineage>
</organism>
<protein>
    <recommendedName>
        <fullName evidence="3">HTTM domain-containing protein</fullName>
    </recommendedName>
</protein>
<dbReference type="InterPro" id="IPR052964">
    <property type="entry name" value="Sporulation_signal_mat"/>
</dbReference>
<reference evidence="2" key="1">
    <citation type="submission" date="2021-01" db="EMBL/GenBank/DDBJ databases">
        <authorList>
            <person name="Corre E."/>
            <person name="Pelletier E."/>
            <person name="Niang G."/>
            <person name="Scheremetjew M."/>
            <person name="Finn R."/>
            <person name="Kale V."/>
            <person name="Holt S."/>
            <person name="Cochrane G."/>
            <person name="Meng A."/>
            <person name="Brown T."/>
            <person name="Cohen L."/>
        </authorList>
    </citation>
    <scope>NUCLEOTIDE SEQUENCE</scope>
    <source>
        <strain evidence="2">Isolate 1302-5</strain>
    </source>
</reference>
<keyword evidence="1" id="KW-1133">Transmembrane helix</keyword>
<dbReference type="PANTHER" id="PTHR39535:SF2">
    <property type="entry name" value="HTTM DOMAIN-CONTAINING PROTEIN"/>
    <property type="match status" value="1"/>
</dbReference>
<accession>A0A7S4HU90</accession>
<sequence>MASLPQPHRLDVRSLASFRILVSLFLLHDLYRRLEHGRIDLAWYYSDSSDGSSSDSPSYFYPAVLDAADSPHGSPVHKVWFYRGSPYVACAIFAVTAILTILYGLGTQHFQWISVLLWLCVSNIQNKSPHLGDGSESYSRNMLLWTCCCGPHMTRAWSVNSYYEKKQMIGASKKTEDEGGSTNRDNRIGSGVVSSYATLGISLQVPIMYIGAVHRRFSGNMWLYPDLTAVYYAFNRAFGTRQYAADLARQFPQVTRAMTAAGMAAEISLPLLLILAPCEGKSSRRHIPAVLLALFHMSLYAAMSLFNWQFFSAICCVLFVPPVAWDNWLGTFKGSLPWSGGRISPKSATLQAKVRKCISAFFLFYMLYNAGGNYGIIAKHDDGDIGEFLRFNQWWVMYGPNVGTVDKVGMMIGVIDPPIEGMNDEGGMTNTQAVQRVDLMKAIRTNDWSSASILDETEYAKMRQELPGNMASRFPSWRWEVAMKDWIKDDVKPAQFTRSKRSVRLGKTLCAAANDAFLQYGRKGSSVVSVELTFWTARTVSFEKATIDHRFDRIGKDLIISVDC</sequence>
<dbReference type="AlphaFoldDB" id="A0A7S4HU90"/>
<proteinExistence type="predicted"/>
<keyword evidence="1" id="KW-0812">Transmembrane</keyword>
<dbReference type="PANTHER" id="PTHR39535">
    <property type="entry name" value="SPORULATION-DELAYING PROTEIN SDPB"/>
    <property type="match status" value="1"/>
</dbReference>
<gene>
    <name evidence="2" type="ORF">OAUR00152_LOCUS3895</name>
</gene>
<keyword evidence="1" id="KW-0472">Membrane</keyword>
<name>A0A7S4HU90_9STRA</name>
<evidence type="ECO:0000256" key="1">
    <source>
        <dbReference type="SAM" id="Phobius"/>
    </source>
</evidence>